<dbReference type="Gene3D" id="3.30.420.250">
    <property type="match status" value="1"/>
</dbReference>
<dbReference type="EMBL" id="KF540249">
    <property type="protein sequence ID" value="AIF26857.1"/>
    <property type="molecule type" value="Genomic_DNA"/>
</dbReference>
<evidence type="ECO:0008006" key="2">
    <source>
        <dbReference type="Google" id="ProtNLM"/>
    </source>
</evidence>
<proteinExistence type="predicted"/>
<protein>
    <recommendedName>
        <fullName evidence="2">DUF3822 family protein</fullName>
    </recommendedName>
</protein>
<dbReference type="Pfam" id="PF12864">
    <property type="entry name" value="DUF3822"/>
    <property type="match status" value="1"/>
</dbReference>
<dbReference type="CDD" id="cd24013">
    <property type="entry name" value="ASKHA_ATPase_BT3980-like"/>
    <property type="match status" value="1"/>
</dbReference>
<name>A0A0H3UAV4_9BACT</name>
<organism evidence="1">
    <name type="scientific">uncultured bacterium fosmid pJB135F11</name>
    <dbReference type="NCBI Taxonomy" id="1478051"/>
    <lineage>
        <taxon>Bacteria</taxon>
        <taxon>environmental samples</taxon>
    </lineage>
</organism>
<dbReference type="InterPro" id="IPR024213">
    <property type="entry name" value="DUF3822"/>
</dbReference>
<dbReference type="Gene3D" id="3.30.420.260">
    <property type="match status" value="1"/>
</dbReference>
<accession>A0A0H3UAV4</accession>
<dbReference type="AlphaFoldDB" id="A0A0H3UAV4"/>
<reference evidence="1" key="1">
    <citation type="submission" date="2013-08" db="EMBL/GenBank/DDBJ databases">
        <title>Comparison of modified E. coli strains.</title>
        <authorList>
            <person name="Juergensen J."/>
            <person name="Bonge A."/>
            <person name="Streit W.R."/>
        </authorList>
    </citation>
    <scope>NUCLEOTIDE SEQUENCE</scope>
</reference>
<sequence length="252" mass="29081">MPVTTGIIMQVTGNNSLNTYRLSIRVFTDGFSLFTYTNTQTKPFSEEFFPVADQTQLPAQLEAILSRPHITEHIYEKVEVLACTPTTHIPLDEFRREEMVPLYRLTFSNMECASEDVQYEILKSLEVVELYYLPAEVRNAISHVYPEAEFHAMHGQILERLSGKKTEREEVDGICHVQVVRDNLYVSVLEPQGLRFACDYRAATDNNRFYYILYALKTLETDLKRTLCLLSGVSDTLKENLEKYILFVEPCV</sequence>
<evidence type="ECO:0000313" key="1">
    <source>
        <dbReference type="EMBL" id="AIF26857.1"/>
    </source>
</evidence>